<reference evidence="1" key="1">
    <citation type="submission" date="2021-05" db="EMBL/GenBank/DDBJ databases">
        <authorList>
            <person name="Pan Q."/>
            <person name="Jouanno E."/>
            <person name="Zahm M."/>
            <person name="Klopp C."/>
            <person name="Cabau C."/>
            <person name="Louis A."/>
            <person name="Berthelot C."/>
            <person name="Parey E."/>
            <person name="Roest Crollius H."/>
            <person name="Montfort J."/>
            <person name="Robinson-Rechavi M."/>
            <person name="Bouchez O."/>
            <person name="Lampietro C."/>
            <person name="Lopez Roques C."/>
            <person name="Donnadieu C."/>
            <person name="Postlethwait J."/>
            <person name="Bobe J."/>
            <person name="Dillon D."/>
            <person name="Chandos A."/>
            <person name="von Hippel F."/>
            <person name="Guiguen Y."/>
        </authorList>
    </citation>
    <scope>NUCLEOTIDE SEQUENCE</scope>
    <source>
        <strain evidence="1">YG-Jan2019</strain>
    </source>
</reference>
<accession>A0ACC2GKM7</accession>
<dbReference type="Proteomes" id="UP001157502">
    <property type="component" value="Chromosome 12"/>
</dbReference>
<gene>
    <name evidence="1" type="ORF">DPEC_G00154390</name>
</gene>
<name>A0ACC2GKM7_DALPE</name>
<sequence>MRYIGGACLPGGHVYILYPLIFCPPFFSSTPTAPSRAPFTEPSRGRRPTLCPCGAIWSASHPGSPCIRGNGHDDDADKRTGRSGCLYERAGYLIRPPPPHATKARVQPSRTRILPPRRPPCFSRNTMSLLPLRSPRLPPPAAHSRQRREGGQGEVYR</sequence>
<proteinExistence type="predicted"/>
<keyword evidence="2" id="KW-1185">Reference proteome</keyword>
<protein>
    <submittedName>
        <fullName evidence="1">Uncharacterized protein</fullName>
    </submittedName>
</protein>
<evidence type="ECO:0000313" key="2">
    <source>
        <dbReference type="Proteomes" id="UP001157502"/>
    </source>
</evidence>
<evidence type="ECO:0000313" key="1">
    <source>
        <dbReference type="EMBL" id="KAJ8004013.1"/>
    </source>
</evidence>
<dbReference type="EMBL" id="CM055739">
    <property type="protein sequence ID" value="KAJ8004013.1"/>
    <property type="molecule type" value="Genomic_DNA"/>
</dbReference>
<comment type="caution">
    <text evidence="1">The sequence shown here is derived from an EMBL/GenBank/DDBJ whole genome shotgun (WGS) entry which is preliminary data.</text>
</comment>
<organism evidence="1 2">
    <name type="scientific">Dallia pectoralis</name>
    <name type="common">Alaska blackfish</name>
    <dbReference type="NCBI Taxonomy" id="75939"/>
    <lineage>
        <taxon>Eukaryota</taxon>
        <taxon>Metazoa</taxon>
        <taxon>Chordata</taxon>
        <taxon>Craniata</taxon>
        <taxon>Vertebrata</taxon>
        <taxon>Euteleostomi</taxon>
        <taxon>Actinopterygii</taxon>
        <taxon>Neopterygii</taxon>
        <taxon>Teleostei</taxon>
        <taxon>Protacanthopterygii</taxon>
        <taxon>Esociformes</taxon>
        <taxon>Umbridae</taxon>
        <taxon>Dallia</taxon>
    </lineage>
</organism>